<organism evidence="1 2">
    <name type="scientific">Gossypium barbadense</name>
    <name type="common">Sea Island cotton</name>
    <name type="synonym">Hibiscus barbadensis</name>
    <dbReference type="NCBI Taxonomy" id="3634"/>
    <lineage>
        <taxon>Eukaryota</taxon>
        <taxon>Viridiplantae</taxon>
        <taxon>Streptophyta</taxon>
        <taxon>Embryophyta</taxon>
        <taxon>Tracheophyta</taxon>
        <taxon>Spermatophyta</taxon>
        <taxon>Magnoliopsida</taxon>
        <taxon>eudicotyledons</taxon>
        <taxon>Gunneridae</taxon>
        <taxon>Pentapetalae</taxon>
        <taxon>rosids</taxon>
        <taxon>malvids</taxon>
        <taxon>Malvales</taxon>
        <taxon>Malvaceae</taxon>
        <taxon>Malvoideae</taxon>
        <taxon>Gossypium</taxon>
    </lineage>
</organism>
<sequence>MFELFCLTCWVGRRTIFFGVEGKFFAASLLRLSLQNLAILWRGRFCS</sequence>
<gene>
    <name evidence="1" type="ORF">ES319_D12G234100v1</name>
</gene>
<protein>
    <submittedName>
        <fullName evidence="1">Uncharacterized protein</fullName>
    </submittedName>
</protein>
<evidence type="ECO:0000313" key="1">
    <source>
        <dbReference type="EMBL" id="KAB2000470.1"/>
    </source>
</evidence>
<proteinExistence type="predicted"/>
<name>A0A5J5P490_GOSBA</name>
<dbReference type="Proteomes" id="UP000327439">
    <property type="component" value="Chromosome D12"/>
</dbReference>
<dbReference type="AlphaFoldDB" id="A0A5J5P490"/>
<reference evidence="2" key="1">
    <citation type="journal article" date="2020" name="Nat. Genet.">
        <title>Genomic diversifications of five Gossypium allopolyploid species and their impact on cotton improvement.</title>
        <authorList>
            <person name="Chen Z.J."/>
            <person name="Sreedasyam A."/>
            <person name="Ando A."/>
            <person name="Song Q."/>
            <person name="De Santiago L.M."/>
            <person name="Hulse-Kemp A.M."/>
            <person name="Ding M."/>
            <person name="Ye W."/>
            <person name="Kirkbride R.C."/>
            <person name="Jenkins J."/>
            <person name="Plott C."/>
            <person name="Lovell J."/>
            <person name="Lin Y.M."/>
            <person name="Vaughn R."/>
            <person name="Liu B."/>
            <person name="Simpson S."/>
            <person name="Scheffler B.E."/>
            <person name="Wen L."/>
            <person name="Saski C.A."/>
            <person name="Grover C.E."/>
            <person name="Hu G."/>
            <person name="Conover J.L."/>
            <person name="Carlson J.W."/>
            <person name="Shu S."/>
            <person name="Boston L.B."/>
            <person name="Williams M."/>
            <person name="Peterson D.G."/>
            <person name="McGee K."/>
            <person name="Jones D.C."/>
            <person name="Wendel J.F."/>
            <person name="Stelly D.M."/>
            <person name="Grimwood J."/>
            <person name="Schmutz J."/>
        </authorList>
    </citation>
    <scope>NUCLEOTIDE SEQUENCE [LARGE SCALE GENOMIC DNA]</scope>
    <source>
        <strain evidence="2">cv. 3-79</strain>
    </source>
</reference>
<evidence type="ECO:0000313" key="2">
    <source>
        <dbReference type="Proteomes" id="UP000327439"/>
    </source>
</evidence>
<accession>A0A5J5P490</accession>
<dbReference type="EMBL" id="CM018226">
    <property type="protein sequence ID" value="KAB2000470.1"/>
    <property type="molecule type" value="Genomic_DNA"/>
</dbReference>
<keyword evidence="2" id="KW-1185">Reference proteome</keyword>